<dbReference type="Proteomes" id="UP000092321">
    <property type="component" value="Unassembled WGS sequence"/>
</dbReference>
<keyword evidence="6" id="KW-1185">Reference proteome</keyword>
<organism evidence="5 6">
    <name type="scientific">Hanseniaspora valbyensis NRRL Y-1626</name>
    <dbReference type="NCBI Taxonomy" id="766949"/>
    <lineage>
        <taxon>Eukaryota</taxon>
        <taxon>Fungi</taxon>
        <taxon>Dikarya</taxon>
        <taxon>Ascomycota</taxon>
        <taxon>Saccharomycotina</taxon>
        <taxon>Saccharomycetes</taxon>
        <taxon>Saccharomycodales</taxon>
        <taxon>Saccharomycodaceae</taxon>
        <taxon>Hanseniaspora</taxon>
    </lineage>
</organism>
<dbReference type="InterPro" id="IPR002921">
    <property type="entry name" value="Fungal_lipase-type"/>
</dbReference>
<gene>
    <name evidence="5" type="ORF">HANVADRAFT_21914</name>
</gene>
<feature type="domain" description="Fungal lipase-type" evidence="4">
    <location>
        <begin position="122"/>
        <end position="285"/>
    </location>
</feature>
<dbReference type="InterPro" id="IPR051299">
    <property type="entry name" value="AB_hydrolase_lip/est"/>
</dbReference>
<sequence>MKHKLLIFLFYFVNLFCTSNTTNIPSSTTKNIKTVEIQTETYDRLVYFSKMCAIANCISYNQLKENKTLAEGGCPQHLKFCSDINANKAIHDISIETVILAKSHELGTGYIAIDHMRQVIALVFRGSSTRWDWFHDLRLNPSKYKPFSLDIYDEKVKKGEISECVDCKLHAGFSKFLDTLHGKFMDELDNIFQKHSDYKLVVVGHSLGAAVAVLAGIEFKLRGFEPMIITYAQPKMFNSGMIEWINELFESENLDYINKEKGFLNFTSGYYRIVHKNDFITGLPAYFRHAGLQINIKKIMLPHLIDDIEYNGLVLANEENNQVEFQTWERLYKDWLHLYEHRHYFVQVNECDYI</sequence>
<name>A0A1B7THK5_9ASCO</name>
<dbReference type="OrthoDB" id="406844at2759"/>
<evidence type="ECO:0000256" key="3">
    <source>
        <dbReference type="SAM" id="SignalP"/>
    </source>
</evidence>
<dbReference type="EMBL" id="LXPE01000004">
    <property type="protein sequence ID" value="OBA28227.1"/>
    <property type="molecule type" value="Genomic_DNA"/>
</dbReference>
<dbReference type="Pfam" id="PF01764">
    <property type="entry name" value="Lipase_3"/>
    <property type="match status" value="1"/>
</dbReference>
<protein>
    <recommendedName>
        <fullName evidence="1">triacylglycerol lipase</fullName>
        <ecNumber evidence="1">3.1.1.3</ecNumber>
    </recommendedName>
</protein>
<keyword evidence="2 5" id="KW-0378">Hydrolase</keyword>
<dbReference type="AlphaFoldDB" id="A0A1B7THK5"/>
<evidence type="ECO:0000259" key="4">
    <source>
        <dbReference type="Pfam" id="PF01764"/>
    </source>
</evidence>
<dbReference type="GO" id="GO:0004806">
    <property type="term" value="F:triacylglycerol lipase activity"/>
    <property type="evidence" value="ECO:0007669"/>
    <property type="project" value="UniProtKB-EC"/>
</dbReference>
<evidence type="ECO:0000256" key="1">
    <source>
        <dbReference type="ARBA" id="ARBA00013279"/>
    </source>
</evidence>
<feature type="chain" id="PRO_5008598753" description="triacylglycerol lipase" evidence="3">
    <location>
        <begin position="22"/>
        <end position="354"/>
    </location>
</feature>
<dbReference type="EC" id="3.1.1.3" evidence="1"/>
<dbReference type="GO" id="GO:0006629">
    <property type="term" value="P:lipid metabolic process"/>
    <property type="evidence" value="ECO:0007669"/>
    <property type="project" value="InterPro"/>
</dbReference>
<feature type="signal peptide" evidence="3">
    <location>
        <begin position="1"/>
        <end position="21"/>
    </location>
</feature>
<evidence type="ECO:0000313" key="6">
    <source>
        <dbReference type="Proteomes" id="UP000092321"/>
    </source>
</evidence>
<evidence type="ECO:0000313" key="5">
    <source>
        <dbReference type="EMBL" id="OBA28227.1"/>
    </source>
</evidence>
<proteinExistence type="predicted"/>
<accession>A0A1B7THK5</accession>
<reference evidence="6" key="1">
    <citation type="journal article" date="2016" name="Proc. Natl. Acad. Sci. U.S.A.">
        <title>Comparative genomics of biotechnologically important yeasts.</title>
        <authorList>
            <person name="Riley R."/>
            <person name="Haridas S."/>
            <person name="Wolfe K.H."/>
            <person name="Lopes M.R."/>
            <person name="Hittinger C.T."/>
            <person name="Goeker M."/>
            <person name="Salamov A.A."/>
            <person name="Wisecaver J.H."/>
            <person name="Long T.M."/>
            <person name="Calvey C.H."/>
            <person name="Aerts A.L."/>
            <person name="Barry K.W."/>
            <person name="Choi C."/>
            <person name="Clum A."/>
            <person name="Coughlan A.Y."/>
            <person name="Deshpande S."/>
            <person name="Douglass A.P."/>
            <person name="Hanson S.J."/>
            <person name="Klenk H.-P."/>
            <person name="LaButti K.M."/>
            <person name="Lapidus A."/>
            <person name="Lindquist E.A."/>
            <person name="Lipzen A.M."/>
            <person name="Meier-Kolthoff J.P."/>
            <person name="Ohm R.A."/>
            <person name="Otillar R.P."/>
            <person name="Pangilinan J.L."/>
            <person name="Peng Y."/>
            <person name="Rokas A."/>
            <person name="Rosa C.A."/>
            <person name="Scheuner C."/>
            <person name="Sibirny A.A."/>
            <person name="Slot J.C."/>
            <person name="Stielow J.B."/>
            <person name="Sun H."/>
            <person name="Kurtzman C.P."/>
            <person name="Blackwell M."/>
            <person name="Grigoriev I.V."/>
            <person name="Jeffries T.W."/>
        </authorList>
    </citation>
    <scope>NUCLEOTIDE SEQUENCE [LARGE SCALE GENOMIC DNA]</scope>
    <source>
        <strain evidence="6">NRRL Y-1626</strain>
    </source>
</reference>
<dbReference type="PANTHER" id="PTHR46640">
    <property type="entry name" value="TRIACYLGLYCEROL LIPASE, PUTATIVE (AFU_ORTHOLOGUE AFUA_6G06510)-RELATED"/>
    <property type="match status" value="1"/>
</dbReference>
<comment type="caution">
    <text evidence="5">The sequence shown here is derived from an EMBL/GenBank/DDBJ whole genome shotgun (WGS) entry which is preliminary data.</text>
</comment>
<evidence type="ECO:0000256" key="2">
    <source>
        <dbReference type="ARBA" id="ARBA00022801"/>
    </source>
</evidence>
<dbReference type="PANTHER" id="PTHR46640:SF3">
    <property type="entry name" value="LIPASE LIH1-RELATED"/>
    <property type="match status" value="1"/>
</dbReference>
<dbReference type="CDD" id="cd00519">
    <property type="entry name" value="Lipase_3"/>
    <property type="match status" value="1"/>
</dbReference>
<dbReference type="Gene3D" id="3.40.50.1820">
    <property type="entry name" value="alpha/beta hydrolase"/>
    <property type="match status" value="1"/>
</dbReference>
<dbReference type="InterPro" id="IPR029058">
    <property type="entry name" value="AB_hydrolase_fold"/>
</dbReference>
<keyword evidence="3" id="KW-0732">Signal</keyword>
<dbReference type="SUPFAM" id="SSF53474">
    <property type="entry name" value="alpha/beta-Hydrolases"/>
    <property type="match status" value="1"/>
</dbReference>